<evidence type="ECO:0000256" key="3">
    <source>
        <dbReference type="ARBA" id="ARBA00023163"/>
    </source>
</evidence>
<dbReference type="GO" id="GO:0003700">
    <property type="term" value="F:DNA-binding transcription factor activity"/>
    <property type="evidence" value="ECO:0007669"/>
    <property type="project" value="TreeGrafter"/>
</dbReference>
<keyword evidence="2 4" id="KW-0238">DNA-binding</keyword>
<dbReference type="EMBL" id="PGEZ01000001">
    <property type="protein sequence ID" value="PJJ57712.1"/>
    <property type="molecule type" value="Genomic_DNA"/>
</dbReference>
<dbReference type="Pfam" id="PF21351">
    <property type="entry name" value="TetR_C_41"/>
    <property type="match status" value="1"/>
</dbReference>
<dbReference type="Gene3D" id="1.10.357.10">
    <property type="entry name" value="Tetracycline Repressor, domain 2"/>
    <property type="match status" value="1"/>
</dbReference>
<evidence type="ECO:0000256" key="4">
    <source>
        <dbReference type="PROSITE-ProRule" id="PRU00335"/>
    </source>
</evidence>
<proteinExistence type="predicted"/>
<keyword evidence="3" id="KW-0804">Transcription</keyword>
<dbReference type="InterPro" id="IPR049484">
    <property type="entry name" value="Rv0078-like_C"/>
</dbReference>
<organism evidence="6 7">
    <name type="scientific">Mumia flava</name>
    <dbReference type="NCBI Taxonomy" id="1348852"/>
    <lineage>
        <taxon>Bacteria</taxon>
        <taxon>Bacillati</taxon>
        <taxon>Actinomycetota</taxon>
        <taxon>Actinomycetes</taxon>
        <taxon>Propionibacteriales</taxon>
        <taxon>Nocardioidaceae</taxon>
        <taxon>Mumia</taxon>
    </lineage>
</organism>
<dbReference type="InterPro" id="IPR001647">
    <property type="entry name" value="HTH_TetR"/>
</dbReference>
<accession>A0A0B2B6U3</accession>
<gene>
    <name evidence="6" type="ORF">CLV56_1950</name>
</gene>
<feature type="DNA-binding region" description="H-T-H motif" evidence="4">
    <location>
        <begin position="33"/>
        <end position="52"/>
    </location>
</feature>
<keyword evidence="1" id="KW-0805">Transcription regulation</keyword>
<comment type="caution">
    <text evidence="6">The sequence shown here is derived from an EMBL/GenBank/DDBJ whole genome shotgun (WGS) entry which is preliminary data.</text>
</comment>
<feature type="domain" description="HTH tetR-type" evidence="5">
    <location>
        <begin position="10"/>
        <end position="70"/>
    </location>
</feature>
<dbReference type="PROSITE" id="PS50977">
    <property type="entry name" value="HTH_TETR_2"/>
    <property type="match status" value="1"/>
</dbReference>
<dbReference type="PRINTS" id="PR00455">
    <property type="entry name" value="HTHTETR"/>
</dbReference>
<evidence type="ECO:0000256" key="1">
    <source>
        <dbReference type="ARBA" id="ARBA00023015"/>
    </source>
</evidence>
<dbReference type="RefSeq" id="WP_039363398.1">
    <property type="nucleotide sequence ID" value="NZ_PGEZ01000001.1"/>
</dbReference>
<dbReference type="PANTHER" id="PTHR30055">
    <property type="entry name" value="HTH-TYPE TRANSCRIPTIONAL REGULATOR RUTR"/>
    <property type="match status" value="1"/>
</dbReference>
<dbReference type="InterPro" id="IPR009057">
    <property type="entry name" value="Homeodomain-like_sf"/>
</dbReference>
<dbReference type="GO" id="GO:0000976">
    <property type="term" value="F:transcription cis-regulatory region binding"/>
    <property type="evidence" value="ECO:0007669"/>
    <property type="project" value="TreeGrafter"/>
</dbReference>
<dbReference type="OrthoDB" id="9805134at2"/>
<dbReference type="Proteomes" id="UP000230842">
    <property type="component" value="Unassembled WGS sequence"/>
</dbReference>
<sequence length="204" mass="21643">MPRRTKAESEATASTVLTAARDLFAADGYADVGLEQVAAAAGVTRGAVYHHYGSKQRLFAAVLERAHSDVAGAVADSAERARTASGDAWDGFEAGCRAFLEVSSSAPTRRILLIDGPAVVGWDAWREYDAAASGRSLEQGLRELAELDRLATVPRAATAALLSGAMNEAALWIASRPAPRRRQALEEAWSTLRVLLTGLRAGPR</sequence>
<keyword evidence="7" id="KW-1185">Reference proteome</keyword>
<protein>
    <submittedName>
        <fullName evidence="6">AcrR family transcriptional regulator</fullName>
    </submittedName>
</protein>
<evidence type="ECO:0000256" key="2">
    <source>
        <dbReference type="ARBA" id="ARBA00023125"/>
    </source>
</evidence>
<reference evidence="6 7" key="1">
    <citation type="submission" date="2017-11" db="EMBL/GenBank/DDBJ databases">
        <title>Genomic Encyclopedia of Archaeal and Bacterial Type Strains, Phase II (KMG-II): From Individual Species to Whole Genera.</title>
        <authorList>
            <person name="Goeker M."/>
        </authorList>
    </citation>
    <scope>NUCLEOTIDE SEQUENCE [LARGE SCALE GENOMIC DNA]</scope>
    <source>
        <strain evidence="6 7">DSM 27763</strain>
    </source>
</reference>
<name>A0A0B2B6U3_9ACTN</name>
<evidence type="ECO:0000313" key="6">
    <source>
        <dbReference type="EMBL" id="PJJ57712.1"/>
    </source>
</evidence>
<dbReference type="AlphaFoldDB" id="A0A0B2B6U3"/>
<dbReference type="PANTHER" id="PTHR30055:SF234">
    <property type="entry name" value="HTH-TYPE TRANSCRIPTIONAL REGULATOR BETI"/>
    <property type="match status" value="1"/>
</dbReference>
<dbReference type="Pfam" id="PF00440">
    <property type="entry name" value="TetR_N"/>
    <property type="match status" value="1"/>
</dbReference>
<evidence type="ECO:0000313" key="7">
    <source>
        <dbReference type="Proteomes" id="UP000230842"/>
    </source>
</evidence>
<dbReference type="SUPFAM" id="SSF46689">
    <property type="entry name" value="Homeodomain-like"/>
    <property type="match status" value="1"/>
</dbReference>
<dbReference type="InterPro" id="IPR050109">
    <property type="entry name" value="HTH-type_TetR-like_transc_reg"/>
</dbReference>
<evidence type="ECO:0000259" key="5">
    <source>
        <dbReference type="PROSITE" id="PS50977"/>
    </source>
</evidence>